<dbReference type="EMBL" id="UGEB01000001">
    <property type="protein sequence ID" value="STK63173.1"/>
    <property type="molecule type" value="Genomic_DNA"/>
</dbReference>
<evidence type="ECO:0000313" key="2">
    <source>
        <dbReference type="Proteomes" id="UP000255543"/>
    </source>
</evidence>
<dbReference type="Proteomes" id="UP000255543">
    <property type="component" value="Unassembled WGS sequence"/>
</dbReference>
<proteinExistence type="predicted"/>
<sequence>MMENYKHTTVLLDEAVNGLNIRPDGIYIDGLLVAVVTHV</sequence>
<reference evidence="1 2" key="1">
    <citation type="submission" date="2018-06" db="EMBL/GenBank/DDBJ databases">
        <authorList>
            <consortium name="Pathogen Informatics"/>
            <person name="Doyle S."/>
        </authorList>
    </citation>
    <scope>NUCLEOTIDE SEQUENCE [LARGE SCALE GENOMIC DNA]</scope>
    <source>
        <strain evidence="1 2">NCTC8179</strain>
    </source>
</reference>
<name>A0A376ZNA3_ECOLX</name>
<accession>A0A376ZNA3</accession>
<dbReference type="AlphaFoldDB" id="A0A376ZNA3"/>
<keyword evidence="1" id="KW-0489">Methyltransferase</keyword>
<gene>
    <name evidence="1" type="primary">mraW_1</name>
    <name evidence="1" type="ORF">NCTC8179_01267</name>
</gene>
<evidence type="ECO:0000313" key="1">
    <source>
        <dbReference type="EMBL" id="STK63173.1"/>
    </source>
</evidence>
<dbReference type="EC" id="2.1.1.199" evidence="1"/>
<organism evidence="1 2">
    <name type="scientific">Escherichia coli</name>
    <dbReference type="NCBI Taxonomy" id="562"/>
    <lineage>
        <taxon>Bacteria</taxon>
        <taxon>Pseudomonadati</taxon>
        <taxon>Pseudomonadota</taxon>
        <taxon>Gammaproteobacteria</taxon>
        <taxon>Enterobacterales</taxon>
        <taxon>Enterobacteriaceae</taxon>
        <taxon>Escherichia</taxon>
    </lineage>
</organism>
<protein>
    <submittedName>
        <fullName evidence="1">S-adenosyl-methyltransferase MraW</fullName>
        <ecNumber evidence="1">2.1.1.199</ecNumber>
    </submittedName>
</protein>
<dbReference type="GO" id="GO:0008168">
    <property type="term" value="F:methyltransferase activity"/>
    <property type="evidence" value="ECO:0007669"/>
    <property type="project" value="UniProtKB-KW"/>
</dbReference>
<keyword evidence="1" id="KW-0808">Transferase</keyword>
<dbReference type="GO" id="GO:0032259">
    <property type="term" value="P:methylation"/>
    <property type="evidence" value="ECO:0007669"/>
    <property type="project" value="UniProtKB-KW"/>
</dbReference>